<evidence type="ECO:0000313" key="10">
    <source>
        <dbReference type="EMBL" id="GLR26557.1"/>
    </source>
</evidence>
<dbReference type="PANTHER" id="PTHR43047">
    <property type="entry name" value="TWO-COMPONENT HISTIDINE PROTEIN KINASE"/>
    <property type="match status" value="1"/>
</dbReference>
<dbReference type="PROSITE" id="PS50113">
    <property type="entry name" value="PAC"/>
    <property type="match status" value="1"/>
</dbReference>
<dbReference type="InterPro" id="IPR036097">
    <property type="entry name" value="HisK_dim/P_sf"/>
</dbReference>
<keyword evidence="4" id="KW-0808">Transferase</keyword>
<dbReference type="SMART" id="SM00448">
    <property type="entry name" value="REC"/>
    <property type="match status" value="1"/>
</dbReference>
<dbReference type="InterPro" id="IPR001789">
    <property type="entry name" value="Sig_transdc_resp-reg_receiver"/>
</dbReference>
<dbReference type="InterPro" id="IPR036890">
    <property type="entry name" value="HATPase_C_sf"/>
</dbReference>
<dbReference type="InterPro" id="IPR011006">
    <property type="entry name" value="CheY-like_superfamily"/>
</dbReference>
<dbReference type="EMBL" id="BSOJ01000015">
    <property type="protein sequence ID" value="GLR26557.1"/>
    <property type="molecule type" value="Genomic_DNA"/>
</dbReference>
<feature type="domain" description="PAC" evidence="9">
    <location>
        <begin position="96"/>
        <end position="148"/>
    </location>
</feature>
<dbReference type="Gene3D" id="3.40.50.2300">
    <property type="match status" value="1"/>
</dbReference>
<comment type="catalytic activity">
    <reaction evidence="1">
        <text>ATP + protein L-histidine = ADP + protein N-phospho-L-histidine.</text>
        <dbReference type="EC" id="2.7.13.3"/>
    </reaction>
</comment>
<dbReference type="Gene3D" id="1.10.287.130">
    <property type="match status" value="1"/>
</dbReference>
<dbReference type="SMART" id="SM00387">
    <property type="entry name" value="HATPase_c"/>
    <property type="match status" value="1"/>
</dbReference>
<evidence type="ECO:0000259" key="9">
    <source>
        <dbReference type="PROSITE" id="PS50113"/>
    </source>
</evidence>
<dbReference type="PRINTS" id="PR00344">
    <property type="entry name" value="BCTRLSENSOR"/>
</dbReference>
<dbReference type="Gene3D" id="3.30.565.10">
    <property type="entry name" value="Histidine kinase-like ATPase, C-terminal domain"/>
    <property type="match status" value="1"/>
</dbReference>
<dbReference type="SUPFAM" id="SSF47384">
    <property type="entry name" value="Homodimeric domain of signal transducing histidine kinase"/>
    <property type="match status" value="1"/>
</dbReference>
<dbReference type="Pfam" id="PF00512">
    <property type="entry name" value="HisKA"/>
    <property type="match status" value="1"/>
</dbReference>
<protein>
    <recommendedName>
        <fullName evidence="2">histidine kinase</fullName>
        <ecNumber evidence="2">2.7.13.3</ecNumber>
    </recommendedName>
</protein>
<dbReference type="InterPro" id="IPR004358">
    <property type="entry name" value="Sig_transdc_His_kin-like_C"/>
</dbReference>
<proteinExistence type="predicted"/>
<dbReference type="CDD" id="cd17546">
    <property type="entry name" value="REC_hyHK_CKI1_RcsC-like"/>
    <property type="match status" value="1"/>
</dbReference>
<evidence type="ECO:0000256" key="4">
    <source>
        <dbReference type="ARBA" id="ARBA00022679"/>
    </source>
</evidence>
<dbReference type="InterPro" id="IPR000700">
    <property type="entry name" value="PAS-assoc_C"/>
</dbReference>
<dbReference type="PROSITE" id="PS50110">
    <property type="entry name" value="RESPONSE_REGULATORY"/>
    <property type="match status" value="1"/>
</dbReference>
<accession>A0ABQ5YT06</accession>
<dbReference type="InterPro" id="IPR000014">
    <property type="entry name" value="PAS"/>
</dbReference>
<dbReference type="Gene3D" id="3.30.450.20">
    <property type="entry name" value="PAS domain"/>
    <property type="match status" value="1"/>
</dbReference>
<keyword evidence="11" id="KW-1185">Reference proteome</keyword>
<dbReference type="CDD" id="cd00130">
    <property type="entry name" value="PAS"/>
    <property type="match status" value="1"/>
</dbReference>
<evidence type="ECO:0000259" key="7">
    <source>
        <dbReference type="PROSITE" id="PS50109"/>
    </source>
</evidence>
<dbReference type="Proteomes" id="UP001156664">
    <property type="component" value="Unassembled WGS sequence"/>
</dbReference>
<dbReference type="InterPro" id="IPR005467">
    <property type="entry name" value="His_kinase_dom"/>
</dbReference>
<organism evidence="10 11">
    <name type="scientific">Limnobacter litoralis</name>
    <dbReference type="NCBI Taxonomy" id="481366"/>
    <lineage>
        <taxon>Bacteria</taxon>
        <taxon>Pseudomonadati</taxon>
        <taxon>Pseudomonadota</taxon>
        <taxon>Betaproteobacteria</taxon>
        <taxon>Burkholderiales</taxon>
        <taxon>Burkholderiaceae</taxon>
        <taxon>Limnobacter</taxon>
    </lineage>
</organism>
<dbReference type="Pfam" id="PF00072">
    <property type="entry name" value="Response_reg"/>
    <property type="match status" value="1"/>
</dbReference>
<dbReference type="InterPro" id="IPR001610">
    <property type="entry name" value="PAC"/>
</dbReference>
<evidence type="ECO:0000256" key="3">
    <source>
        <dbReference type="ARBA" id="ARBA00022553"/>
    </source>
</evidence>
<dbReference type="EC" id="2.7.13.3" evidence="2"/>
<evidence type="ECO:0000256" key="1">
    <source>
        <dbReference type="ARBA" id="ARBA00000085"/>
    </source>
</evidence>
<gene>
    <name evidence="10" type="ORF">GCM10007875_16470</name>
</gene>
<evidence type="ECO:0000256" key="6">
    <source>
        <dbReference type="PROSITE-ProRule" id="PRU00169"/>
    </source>
</evidence>
<dbReference type="SMART" id="SM00086">
    <property type="entry name" value="PAC"/>
    <property type="match status" value="1"/>
</dbReference>
<comment type="caution">
    <text evidence="10">The sequence shown here is derived from an EMBL/GenBank/DDBJ whole genome shotgun (WGS) entry which is preliminary data.</text>
</comment>
<sequence length="552" mass="61166">MIKASQSRQTPIGSHPFAADSRIGEVVQASGVGIYEYDIVNRAFFLSESAFALLGHPLSAMPQSIEEWWNFMRIEDREKSRQHARDSLHDPAVNYYEVSNRFDHRDGHEVTLLTRARIFRDDAGKPLRIFGVYIDITERLKLEEAVAQSEMQVKAERLASAEKDRVMSAISHEVRTPLNSILGFAKLIRQTLEAHRDQVEPILPKELYADLNQMVESAEHLDHLLTDFLDYSQLNAKNLKLVCVPFELADAVDQVSQRLLRSCSAKGLGVELETRINNVRASLANLTLLGDQQRVGQVLDNVLSNATKFSDSGRIQFSVDVNTNSDCTVAQLRFRISDQGCGIQAEYVQRMFLPFEQSHRTMNGQLSGTGLGLAIVKALSEAMDGQIRIDSKPGVGTVFEWFVVMPLIALPTLGKTTVAAAIRAPARALSVLIADDVALNLKILERFIHNSGHFVTTASNGQEALEMAEKTRFDAILLDIEMPCLTGCEVVQFLRAGAGPNAKTPCYALSGQAFVKDIELAMQSGFDAYFPKPIQFDQLLNKLAEPSDATVS</sequence>
<evidence type="ECO:0000256" key="5">
    <source>
        <dbReference type="ARBA" id="ARBA00022777"/>
    </source>
</evidence>
<keyword evidence="5" id="KW-0418">Kinase</keyword>
<dbReference type="SUPFAM" id="SSF55785">
    <property type="entry name" value="PYP-like sensor domain (PAS domain)"/>
    <property type="match status" value="1"/>
</dbReference>
<feature type="modified residue" description="4-aspartylphosphate" evidence="6">
    <location>
        <position position="479"/>
    </location>
</feature>
<feature type="domain" description="Histidine kinase" evidence="7">
    <location>
        <begin position="169"/>
        <end position="407"/>
    </location>
</feature>
<dbReference type="InterPro" id="IPR013655">
    <property type="entry name" value="PAS_fold_3"/>
</dbReference>
<reference evidence="11" key="1">
    <citation type="journal article" date="2019" name="Int. J. Syst. Evol. Microbiol.">
        <title>The Global Catalogue of Microorganisms (GCM) 10K type strain sequencing project: providing services to taxonomists for standard genome sequencing and annotation.</title>
        <authorList>
            <consortium name="The Broad Institute Genomics Platform"/>
            <consortium name="The Broad Institute Genome Sequencing Center for Infectious Disease"/>
            <person name="Wu L."/>
            <person name="Ma J."/>
        </authorList>
    </citation>
    <scope>NUCLEOTIDE SEQUENCE [LARGE SCALE GENOMIC DNA]</scope>
    <source>
        <strain evidence="11">NBRC 105857</strain>
    </source>
</reference>
<evidence type="ECO:0000259" key="8">
    <source>
        <dbReference type="PROSITE" id="PS50110"/>
    </source>
</evidence>
<dbReference type="InterPro" id="IPR003661">
    <property type="entry name" value="HisK_dim/P_dom"/>
</dbReference>
<dbReference type="CDD" id="cd00082">
    <property type="entry name" value="HisKA"/>
    <property type="match status" value="1"/>
</dbReference>
<dbReference type="InterPro" id="IPR003594">
    <property type="entry name" value="HATPase_dom"/>
</dbReference>
<dbReference type="RefSeq" id="WP_284281180.1">
    <property type="nucleotide sequence ID" value="NZ_BSOJ01000015.1"/>
</dbReference>
<dbReference type="SMART" id="SM00388">
    <property type="entry name" value="HisKA"/>
    <property type="match status" value="1"/>
</dbReference>
<evidence type="ECO:0000313" key="11">
    <source>
        <dbReference type="Proteomes" id="UP001156664"/>
    </source>
</evidence>
<dbReference type="NCBIfam" id="TIGR00229">
    <property type="entry name" value="sensory_box"/>
    <property type="match status" value="1"/>
</dbReference>
<dbReference type="PROSITE" id="PS50109">
    <property type="entry name" value="HIS_KIN"/>
    <property type="match status" value="1"/>
</dbReference>
<evidence type="ECO:0000256" key="2">
    <source>
        <dbReference type="ARBA" id="ARBA00012438"/>
    </source>
</evidence>
<dbReference type="SUPFAM" id="SSF55874">
    <property type="entry name" value="ATPase domain of HSP90 chaperone/DNA topoisomerase II/histidine kinase"/>
    <property type="match status" value="1"/>
</dbReference>
<dbReference type="InterPro" id="IPR035965">
    <property type="entry name" value="PAS-like_dom_sf"/>
</dbReference>
<keyword evidence="3 6" id="KW-0597">Phosphoprotein</keyword>
<dbReference type="SUPFAM" id="SSF52172">
    <property type="entry name" value="CheY-like"/>
    <property type="match status" value="1"/>
</dbReference>
<name>A0ABQ5YT06_9BURK</name>
<dbReference type="Pfam" id="PF02518">
    <property type="entry name" value="HATPase_c"/>
    <property type="match status" value="1"/>
</dbReference>
<feature type="domain" description="Response regulatory" evidence="8">
    <location>
        <begin position="430"/>
        <end position="547"/>
    </location>
</feature>
<dbReference type="Pfam" id="PF08447">
    <property type="entry name" value="PAS_3"/>
    <property type="match status" value="1"/>
</dbReference>